<keyword evidence="2" id="KW-0812">Transmembrane</keyword>
<organism evidence="3 4">
    <name type="scientific">Solirubrobacter deserti</name>
    <dbReference type="NCBI Taxonomy" id="2282478"/>
    <lineage>
        <taxon>Bacteria</taxon>
        <taxon>Bacillati</taxon>
        <taxon>Actinomycetota</taxon>
        <taxon>Thermoleophilia</taxon>
        <taxon>Solirubrobacterales</taxon>
        <taxon>Solirubrobacteraceae</taxon>
        <taxon>Solirubrobacter</taxon>
    </lineage>
</organism>
<dbReference type="Proteomes" id="UP001147700">
    <property type="component" value="Unassembled WGS sequence"/>
</dbReference>
<dbReference type="NCBIfam" id="NF038083">
    <property type="entry name" value="CU044_5270_fam"/>
    <property type="match status" value="1"/>
</dbReference>
<accession>A0ABT4RUP9</accession>
<evidence type="ECO:0000256" key="1">
    <source>
        <dbReference type="SAM" id="MobiDB-lite"/>
    </source>
</evidence>
<evidence type="ECO:0000313" key="4">
    <source>
        <dbReference type="Proteomes" id="UP001147700"/>
    </source>
</evidence>
<protein>
    <submittedName>
        <fullName evidence="3">CU044_5270 family protein</fullName>
    </submittedName>
</protein>
<dbReference type="InterPro" id="IPR047789">
    <property type="entry name" value="CU044_5270-like"/>
</dbReference>
<evidence type="ECO:0000256" key="2">
    <source>
        <dbReference type="SAM" id="Phobius"/>
    </source>
</evidence>
<keyword evidence="4" id="KW-1185">Reference proteome</keyword>
<dbReference type="RefSeq" id="WP_202955546.1">
    <property type="nucleotide sequence ID" value="NZ_JAPCID010000081.1"/>
</dbReference>
<dbReference type="EMBL" id="JAPCID010000081">
    <property type="protein sequence ID" value="MDA0142290.1"/>
    <property type="molecule type" value="Genomic_DNA"/>
</dbReference>
<evidence type="ECO:0000313" key="3">
    <source>
        <dbReference type="EMBL" id="MDA0142290.1"/>
    </source>
</evidence>
<reference evidence="3" key="1">
    <citation type="submission" date="2022-10" db="EMBL/GenBank/DDBJ databases">
        <title>The WGS of Solirubrobacter sp. CPCC 204708.</title>
        <authorList>
            <person name="Jiang Z."/>
        </authorList>
    </citation>
    <scope>NUCLEOTIDE SEQUENCE</scope>
    <source>
        <strain evidence="3">CPCC 204708</strain>
    </source>
</reference>
<feature type="region of interest" description="Disordered" evidence="1">
    <location>
        <begin position="302"/>
        <end position="323"/>
    </location>
</feature>
<feature type="transmembrane region" description="Helical" evidence="2">
    <location>
        <begin position="49"/>
        <end position="68"/>
    </location>
</feature>
<name>A0ABT4RUP9_9ACTN</name>
<keyword evidence="2" id="KW-1133">Transmembrane helix</keyword>
<keyword evidence="2" id="KW-0472">Membrane</keyword>
<proteinExistence type="predicted"/>
<gene>
    <name evidence="3" type="ORF">OJ962_32705</name>
</gene>
<sequence>MIDEIAQADPARDAAPTAAEGARMDIRLHGLLAEETRPAAAPRKRPRRALVLVPVALATTAVTLGVALPGGKTPAIIQPAPASAATVLSDLQGKVAGAAGESGRYAYLKQISYTSHMGQDYVAVIPHESEQWIDANGDGVGKELVHDDQATFPTPADKLAWKGKPRPPYNEEPYALDNVEVIGLSMKEIKALPTDPVQLRTLLENRDNVIVTAYAGALLSFAGTPQEVKVALYGVLRSLPGAELIPKATDPLKRTGVGIQFDDEAWRTLFLFDPDTGELLGTKSIGKKEVPGRTIEDWTLTVESGRTDTAPEAKPVTPQTTAR</sequence>
<comment type="caution">
    <text evidence="3">The sequence shown here is derived from an EMBL/GenBank/DDBJ whole genome shotgun (WGS) entry which is preliminary data.</text>
</comment>